<feature type="domain" description="HIT" evidence="2">
    <location>
        <begin position="10"/>
        <end position="111"/>
    </location>
</feature>
<keyword evidence="3" id="KW-0378">Hydrolase</keyword>
<accession>A0A1T4K7N8</accession>
<dbReference type="Gene3D" id="3.30.428.10">
    <property type="entry name" value="HIT-like"/>
    <property type="match status" value="1"/>
</dbReference>
<dbReference type="Proteomes" id="UP000190102">
    <property type="component" value="Unassembled WGS sequence"/>
</dbReference>
<sequence length="144" mass="16954">MSSENSVTCPMCSRWEDDADLQIMEFEYSYLILNRDQFFPGYCLLFSKQHVTELFDLDLKTRQGMMEEVTSTSAALAALFKPDKINYELLGNMVPHIHWHLVPRFSSEPLWPRPIWSEPHAESHLSKEGYRQRCEQIRQALESR</sequence>
<dbReference type="InterPro" id="IPR011146">
    <property type="entry name" value="HIT-like"/>
</dbReference>
<protein>
    <submittedName>
        <fullName evidence="3">Diadenosine tetraphosphate (Ap4A) hydrolase</fullName>
    </submittedName>
</protein>
<dbReference type="GO" id="GO:0009117">
    <property type="term" value="P:nucleotide metabolic process"/>
    <property type="evidence" value="ECO:0007669"/>
    <property type="project" value="TreeGrafter"/>
</dbReference>
<dbReference type="PIRSF" id="PIRSF000714">
    <property type="entry name" value="HIT"/>
    <property type="match status" value="1"/>
</dbReference>
<organism evidence="3 4">
    <name type="scientific">Trichlorobacter thiogenes</name>
    <dbReference type="NCBI Taxonomy" id="115783"/>
    <lineage>
        <taxon>Bacteria</taxon>
        <taxon>Pseudomonadati</taxon>
        <taxon>Thermodesulfobacteriota</taxon>
        <taxon>Desulfuromonadia</taxon>
        <taxon>Geobacterales</taxon>
        <taxon>Geobacteraceae</taxon>
        <taxon>Trichlorobacter</taxon>
    </lineage>
</organism>
<evidence type="ECO:0000256" key="1">
    <source>
        <dbReference type="PROSITE-ProRule" id="PRU00464"/>
    </source>
</evidence>
<name>A0A1T4K7N8_9BACT</name>
<dbReference type="GO" id="GO:0016787">
    <property type="term" value="F:hydrolase activity"/>
    <property type="evidence" value="ECO:0007669"/>
    <property type="project" value="UniProtKB-KW"/>
</dbReference>
<gene>
    <name evidence="3" type="ORF">SAMN02745119_00383</name>
</gene>
<dbReference type="RefSeq" id="WP_078788675.1">
    <property type="nucleotide sequence ID" value="NZ_FUWR01000001.1"/>
</dbReference>
<dbReference type="PANTHER" id="PTHR46648:SF1">
    <property type="entry name" value="ADENOSINE 5'-MONOPHOSPHORAMIDASE HNT1"/>
    <property type="match status" value="1"/>
</dbReference>
<evidence type="ECO:0000313" key="4">
    <source>
        <dbReference type="Proteomes" id="UP000190102"/>
    </source>
</evidence>
<evidence type="ECO:0000313" key="3">
    <source>
        <dbReference type="EMBL" id="SJZ38442.1"/>
    </source>
</evidence>
<evidence type="ECO:0000259" key="2">
    <source>
        <dbReference type="PROSITE" id="PS51084"/>
    </source>
</evidence>
<feature type="short sequence motif" description="Histidine triad motif" evidence="1">
    <location>
        <begin position="96"/>
        <end position="100"/>
    </location>
</feature>
<dbReference type="EMBL" id="FUWR01000001">
    <property type="protein sequence ID" value="SJZ38442.1"/>
    <property type="molecule type" value="Genomic_DNA"/>
</dbReference>
<reference evidence="4" key="1">
    <citation type="submission" date="2017-02" db="EMBL/GenBank/DDBJ databases">
        <authorList>
            <person name="Varghese N."/>
            <person name="Submissions S."/>
        </authorList>
    </citation>
    <scope>NUCLEOTIDE SEQUENCE [LARGE SCALE GENOMIC DNA]</scope>
    <source>
        <strain evidence="4">ATCC BAA-34</strain>
    </source>
</reference>
<dbReference type="InterPro" id="IPR026026">
    <property type="entry name" value="HIT_Hint"/>
</dbReference>
<dbReference type="SUPFAM" id="SSF54197">
    <property type="entry name" value="HIT-like"/>
    <property type="match status" value="1"/>
</dbReference>
<dbReference type="STRING" id="115783.SAMN02745119_00383"/>
<dbReference type="InterPro" id="IPR036265">
    <property type="entry name" value="HIT-like_sf"/>
</dbReference>
<dbReference type="Pfam" id="PF01230">
    <property type="entry name" value="HIT"/>
    <property type="match status" value="1"/>
</dbReference>
<dbReference type="OrthoDB" id="9784774at2"/>
<dbReference type="InterPro" id="IPR001310">
    <property type="entry name" value="Histidine_triad_HIT"/>
</dbReference>
<keyword evidence="4" id="KW-1185">Reference proteome</keyword>
<proteinExistence type="predicted"/>
<dbReference type="PANTHER" id="PTHR46648">
    <property type="entry name" value="HIT FAMILY PROTEIN 1"/>
    <property type="match status" value="1"/>
</dbReference>
<dbReference type="AlphaFoldDB" id="A0A1T4K7N8"/>
<dbReference type="PROSITE" id="PS51084">
    <property type="entry name" value="HIT_2"/>
    <property type="match status" value="1"/>
</dbReference>